<feature type="domain" description="Homeobox" evidence="3">
    <location>
        <begin position="212"/>
        <end position="273"/>
    </location>
</feature>
<evidence type="ECO:0000256" key="1">
    <source>
        <dbReference type="PROSITE-ProRule" id="PRU00108"/>
    </source>
</evidence>
<proteinExistence type="predicted"/>
<dbReference type="GeneID" id="110240179"/>
<keyword evidence="1 2" id="KW-0238">DNA-binding</keyword>
<dbReference type="SMART" id="SM00389">
    <property type="entry name" value="HOX"/>
    <property type="match status" value="1"/>
</dbReference>
<dbReference type="InterPro" id="IPR001356">
    <property type="entry name" value="HD"/>
</dbReference>
<sequence>MEFTFRTPNGRVKHAFNPTTSLKVVKDVIGSSLGIAVAELLIGFPPKPVRGTTLEAISNNEVITVAEGPEVEIVKIKEEPQESRQVRDHPVRVLEAKRLIAAEINHQKIAQKVICRVILGVSQGRLCQLMQDTAYDNTIICKPYPNKSLEHYHKIYEFLTQRSPMERYNLYCSAAWRIEKERLQKKEAYNCAAMAPPSTSSGELRVSPRLRIGTRGKRTYIPNFAKKAMENYFINTSRFITQETREFFARQLNLPEETIQFYFKNLRAREKKGSFVPVS</sequence>
<organism evidence="4 5">
    <name type="scientific">Exaiptasia diaphana</name>
    <name type="common">Tropical sea anemone</name>
    <name type="synonym">Aiptasia pulchella</name>
    <dbReference type="NCBI Taxonomy" id="2652724"/>
    <lineage>
        <taxon>Eukaryota</taxon>
        <taxon>Metazoa</taxon>
        <taxon>Cnidaria</taxon>
        <taxon>Anthozoa</taxon>
        <taxon>Hexacorallia</taxon>
        <taxon>Actiniaria</taxon>
        <taxon>Aiptasiidae</taxon>
        <taxon>Exaiptasia</taxon>
    </lineage>
</organism>
<feature type="DNA-binding region" description="Homeobox" evidence="1">
    <location>
        <begin position="214"/>
        <end position="274"/>
    </location>
</feature>
<evidence type="ECO:0000256" key="2">
    <source>
        <dbReference type="RuleBase" id="RU000682"/>
    </source>
</evidence>
<reference evidence="4" key="1">
    <citation type="submission" date="2022-11" db="UniProtKB">
        <authorList>
            <consortium name="EnsemblMetazoa"/>
        </authorList>
    </citation>
    <scope>IDENTIFICATION</scope>
</reference>
<dbReference type="GO" id="GO:0005634">
    <property type="term" value="C:nucleus"/>
    <property type="evidence" value="ECO:0007669"/>
    <property type="project" value="UniProtKB-SubCell"/>
</dbReference>
<dbReference type="CDD" id="cd00086">
    <property type="entry name" value="homeodomain"/>
    <property type="match status" value="1"/>
</dbReference>
<dbReference type="Gene3D" id="1.10.10.60">
    <property type="entry name" value="Homeodomain-like"/>
    <property type="match status" value="1"/>
</dbReference>
<keyword evidence="1 2" id="KW-0539">Nucleus</keyword>
<dbReference type="AlphaFoldDB" id="A0A913XBX2"/>
<dbReference type="SUPFAM" id="SSF46689">
    <property type="entry name" value="Homeodomain-like"/>
    <property type="match status" value="1"/>
</dbReference>
<evidence type="ECO:0000313" key="5">
    <source>
        <dbReference type="Proteomes" id="UP000887567"/>
    </source>
</evidence>
<keyword evidence="5" id="KW-1185">Reference proteome</keyword>
<evidence type="ECO:0000313" key="4">
    <source>
        <dbReference type="EnsemblMetazoa" id="XP_020901627.1"/>
    </source>
</evidence>
<protein>
    <recommendedName>
        <fullName evidence="3">Homeobox domain-containing protein</fullName>
    </recommendedName>
</protein>
<keyword evidence="1 2" id="KW-0371">Homeobox</keyword>
<comment type="subcellular location">
    <subcellularLocation>
        <location evidence="1 2">Nucleus</location>
    </subcellularLocation>
</comment>
<dbReference type="EnsemblMetazoa" id="XM_021045968.2">
    <property type="protein sequence ID" value="XP_020901627.1"/>
    <property type="gene ID" value="LOC110240179"/>
</dbReference>
<dbReference type="OrthoDB" id="5976908at2759"/>
<dbReference type="RefSeq" id="XP_020901627.1">
    <property type="nucleotide sequence ID" value="XM_021045968.2"/>
</dbReference>
<dbReference type="Proteomes" id="UP000887567">
    <property type="component" value="Unplaced"/>
</dbReference>
<dbReference type="GO" id="GO:0003677">
    <property type="term" value="F:DNA binding"/>
    <property type="evidence" value="ECO:0007669"/>
    <property type="project" value="UniProtKB-UniRule"/>
</dbReference>
<dbReference type="InterPro" id="IPR010982">
    <property type="entry name" value="Lambda_DNA-bd_dom_sf"/>
</dbReference>
<dbReference type="PROSITE" id="PS50071">
    <property type="entry name" value="HOMEOBOX_2"/>
    <property type="match status" value="1"/>
</dbReference>
<evidence type="ECO:0000259" key="3">
    <source>
        <dbReference type="PROSITE" id="PS50071"/>
    </source>
</evidence>
<dbReference type="Pfam" id="PF00046">
    <property type="entry name" value="Homeodomain"/>
    <property type="match status" value="1"/>
</dbReference>
<name>A0A913XBX2_EXADI</name>
<dbReference type="KEGG" id="epa:110240179"/>
<dbReference type="SUPFAM" id="SSF47413">
    <property type="entry name" value="lambda repressor-like DNA-binding domains"/>
    <property type="match status" value="1"/>
</dbReference>
<accession>A0A913XBX2</accession>
<dbReference type="InterPro" id="IPR009057">
    <property type="entry name" value="Homeodomain-like_sf"/>
</dbReference>